<proteinExistence type="predicted"/>
<protein>
    <submittedName>
        <fullName evidence="1">Uncharacterized protein</fullName>
    </submittedName>
</protein>
<dbReference type="EMBL" id="VSRR010097059">
    <property type="protein sequence ID" value="MPC94041.1"/>
    <property type="molecule type" value="Genomic_DNA"/>
</dbReference>
<evidence type="ECO:0000313" key="2">
    <source>
        <dbReference type="Proteomes" id="UP000324222"/>
    </source>
</evidence>
<comment type="caution">
    <text evidence="1">The sequence shown here is derived from an EMBL/GenBank/DDBJ whole genome shotgun (WGS) entry which is preliminary data.</text>
</comment>
<reference evidence="1 2" key="1">
    <citation type="submission" date="2019-05" db="EMBL/GenBank/DDBJ databases">
        <title>Another draft genome of Portunus trituberculatus and its Hox gene families provides insights of decapod evolution.</title>
        <authorList>
            <person name="Jeong J.-H."/>
            <person name="Song I."/>
            <person name="Kim S."/>
            <person name="Choi T."/>
            <person name="Kim D."/>
            <person name="Ryu S."/>
            <person name="Kim W."/>
        </authorList>
    </citation>
    <scope>NUCLEOTIDE SEQUENCE [LARGE SCALE GENOMIC DNA]</scope>
    <source>
        <tissue evidence="1">Muscle</tissue>
    </source>
</reference>
<dbReference type="Proteomes" id="UP000324222">
    <property type="component" value="Unassembled WGS sequence"/>
</dbReference>
<sequence>MHCTSQFRIPDSLGSRDWGGGSGDCNLVVCWVEEGGITEAGCILRELREVLGRIQSVMQVQPHFTFLLPHIHISRLHRIFLTRCLPVRLPFHMLARYRSRDVCFLWTYVTERGDP</sequence>
<accession>A0A5B7J849</accession>
<name>A0A5B7J849_PORTR</name>
<dbReference type="AlphaFoldDB" id="A0A5B7J849"/>
<keyword evidence="2" id="KW-1185">Reference proteome</keyword>
<gene>
    <name evidence="1" type="ORF">E2C01_089192</name>
</gene>
<evidence type="ECO:0000313" key="1">
    <source>
        <dbReference type="EMBL" id="MPC94041.1"/>
    </source>
</evidence>
<organism evidence="1 2">
    <name type="scientific">Portunus trituberculatus</name>
    <name type="common">Swimming crab</name>
    <name type="synonym">Neptunus trituberculatus</name>
    <dbReference type="NCBI Taxonomy" id="210409"/>
    <lineage>
        <taxon>Eukaryota</taxon>
        <taxon>Metazoa</taxon>
        <taxon>Ecdysozoa</taxon>
        <taxon>Arthropoda</taxon>
        <taxon>Crustacea</taxon>
        <taxon>Multicrustacea</taxon>
        <taxon>Malacostraca</taxon>
        <taxon>Eumalacostraca</taxon>
        <taxon>Eucarida</taxon>
        <taxon>Decapoda</taxon>
        <taxon>Pleocyemata</taxon>
        <taxon>Brachyura</taxon>
        <taxon>Eubrachyura</taxon>
        <taxon>Portunoidea</taxon>
        <taxon>Portunidae</taxon>
        <taxon>Portuninae</taxon>
        <taxon>Portunus</taxon>
    </lineage>
</organism>